<accession>A0A941IS65</accession>
<keyword evidence="5 8" id="KW-1133">Transmembrane helix</keyword>
<feature type="transmembrane region" description="Helical" evidence="8">
    <location>
        <begin position="294"/>
        <end position="313"/>
    </location>
</feature>
<feature type="transmembrane region" description="Helical" evidence="8">
    <location>
        <begin position="141"/>
        <end position="159"/>
    </location>
</feature>
<comment type="caution">
    <text evidence="9">The sequence shown here is derived from an EMBL/GenBank/DDBJ whole genome shotgun (WGS) entry which is preliminary data.</text>
</comment>
<feature type="compositionally biased region" description="Basic and acidic residues" evidence="7">
    <location>
        <begin position="1"/>
        <end position="17"/>
    </location>
</feature>
<dbReference type="Gene3D" id="1.20.1250.20">
    <property type="entry name" value="MFS general substrate transporter like domains"/>
    <property type="match status" value="1"/>
</dbReference>
<keyword evidence="10" id="KW-1185">Reference proteome</keyword>
<dbReference type="EMBL" id="JAGSOG010000063">
    <property type="protein sequence ID" value="MBR7834598.1"/>
    <property type="molecule type" value="Genomic_DNA"/>
</dbReference>
<evidence type="ECO:0000256" key="2">
    <source>
        <dbReference type="ARBA" id="ARBA00022448"/>
    </source>
</evidence>
<feature type="transmembrane region" description="Helical" evidence="8">
    <location>
        <begin position="325"/>
        <end position="343"/>
    </location>
</feature>
<feature type="transmembrane region" description="Helical" evidence="8">
    <location>
        <begin position="262"/>
        <end position="288"/>
    </location>
</feature>
<sequence length="446" mass="47017">MTQRDEGSVDETGRAPERTASAQVPGPATPAEDAAAPRPASLWRHRDFMLLWGGQTVSDVGSAVTILALPLLAVAALKATTFEVSLISILTSLAFLLISLPAGVIVDQLRKHGLMMWCDVARFALLGSIPLAGVLWHVTLWQIYVVATLAGILSVFFDVSYQSYVPVLLDGDQLVDANGKLGSTNAFAGLVGPSLGGALVGLLGAAKAITADAGSFAASAVSLLLIRTPEPKPDKRAEHVTFRAAMNEGLSFVVKHPILRKIVACTGTANFFSSGVGALDIVFLVRILHASPTVVGTLFSLAAIGGVIGGLLAGRLGRWIGSARIIWVSALVPTPLFLLMPLAQPGWGVLLFAAGIFAQYFLAVVYNTAQVSYRQRICPPQLLGRMNASVRWIVWGTMPLGALFGGAFGTWIGVRQTIAICAVGGMAAGLWVFFSPLRHMRDVPAS</sequence>
<keyword evidence="4 8" id="KW-0812">Transmembrane</keyword>
<evidence type="ECO:0000256" key="7">
    <source>
        <dbReference type="SAM" id="MobiDB-lite"/>
    </source>
</evidence>
<evidence type="ECO:0000313" key="9">
    <source>
        <dbReference type="EMBL" id="MBR7834598.1"/>
    </source>
</evidence>
<keyword evidence="6 8" id="KW-0472">Membrane</keyword>
<dbReference type="InterPro" id="IPR010290">
    <property type="entry name" value="TM_effector"/>
</dbReference>
<dbReference type="CDD" id="cd06173">
    <property type="entry name" value="MFS_MefA_like"/>
    <property type="match status" value="1"/>
</dbReference>
<comment type="subcellular location">
    <subcellularLocation>
        <location evidence="1">Cell membrane</location>
        <topology evidence="1">Multi-pass membrane protein</topology>
    </subcellularLocation>
</comment>
<dbReference type="InterPro" id="IPR036259">
    <property type="entry name" value="MFS_trans_sf"/>
</dbReference>
<dbReference type="RefSeq" id="WP_212529121.1">
    <property type="nucleotide sequence ID" value="NZ_JAGSOG010000063.1"/>
</dbReference>
<dbReference type="AlphaFoldDB" id="A0A941IS65"/>
<gene>
    <name evidence="9" type="ORF">KDL01_15090</name>
</gene>
<dbReference type="PANTHER" id="PTHR23513">
    <property type="entry name" value="INTEGRAL MEMBRANE EFFLUX PROTEIN-RELATED"/>
    <property type="match status" value="1"/>
</dbReference>
<dbReference type="GO" id="GO:0005886">
    <property type="term" value="C:plasma membrane"/>
    <property type="evidence" value="ECO:0007669"/>
    <property type="project" value="UniProtKB-SubCell"/>
</dbReference>
<dbReference type="SUPFAM" id="SSF103473">
    <property type="entry name" value="MFS general substrate transporter"/>
    <property type="match status" value="1"/>
</dbReference>
<feature type="transmembrane region" description="Helical" evidence="8">
    <location>
        <begin position="48"/>
        <end position="72"/>
    </location>
</feature>
<feature type="transmembrane region" description="Helical" evidence="8">
    <location>
        <begin position="113"/>
        <end position="135"/>
    </location>
</feature>
<reference evidence="9" key="1">
    <citation type="submission" date="2021-04" db="EMBL/GenBank/DDBJ databases">
        <title>Genome based classification of Actinospica acidithermotolerans sp. nov., an actinobacterium isolated from an Indonesian hot spring.</title>
        <authorList>
            <person name="Kusuma A.B."/>
            <person name="Putra K.E."/>
            <person name="Nafisah S."/>
            <person name="Loh J."/>
            <person name="Nouioui I."/>
            <person name="Goodfellow M."/>
        </authorList>
    </citation>
    <scope>NUCLEOTIDE SEQUENCE</scope>
    <source>
        <strain evidence="9">CSCA 57</strain>
    </source>
</reference>
<feature type="region of interest" description="Disordered" evidence="7">
    <location>
        <begin position="1"/>
        <end position="36"/>
    </location>
</feature>
<evidence type="ECO:0000256" key="4">
    <source>
        <dbReference type="ARBA" id="ARBA00022692"/>
    </source>
</evidence>
<evidence type="ECO:0000256" key="1">
    <source>
        <dbReference type="ARBA" id="ARBA00004651"/>
    </source>
</evidence>
<evidence type="ECO:0000256" key="6">
    <source>
        <dbReference type="ARBA" id="ARBA00023136"/>
    </source>
</evidence>
<keyword evidence="2" id="KW-0813">Transport</keyword>
<evidence type="ECO:0000256" key="5">
    <source>
        <dbReference type="ARBA" id="ARBA00022989"/>
    </source>
</evidence>
<dbReference type="Pfam" id="PF05977">
    <property type="entry name" value="MFS_3"/>
    <property type="match status" value="1"/>
</dbReference>
<feature type="transmembrane region" description="Helical" evidence="8">
    <location>
        <begin position="390"/>
        <end position="411"/>
    </location>
</feature>
<keyword evidence="3" id="KW-1003">Cell membrane</keyword>
<evidence type="ECO:0000256" key="3">
    <source>
        <dbReference type="ARBA" id="ARBA00022475"/>
    </source>
</evidence>
<feature type="transmembrane region" description="Helical" evidence="8">
    <location>
        <begin position="84"/>
        <end position="106"/>
    </location>
</feature>
<name>A0A941IS65_9ACTN</name>
<organism evidence="9 10">
    <name type="scientific">Actinospica durhamensis</name>
    <dbReference type="NCBI Taxonomy" id="1508375"/>
    <lineage>
        <taxon>Bacteria</taxon>
        <taxon>Bacillati</taxon>
        <taxon>Actinomycetota</taxon>
        <taxon>Actinomycetes</taxon>
        <taxon>Catenulisporales</taxon>
        <taxon>Actinospicaceae</taxon>
        <taxon>Actinospica</taxon>
    </lineage>
</organism>
<feature type="transmembrane region" description="Helical" evidence="8">
    <location>
        <begin position="417"/>
        <end position="434"/>
    </location>
</feature>
<evidence type="ECO:0000313" key="10">
    <source>
        <dbReference type="Proteomes" id="UP000675781"/>
    </source>
</evidence>
<dbReference type="Proteomes" id="UP000675781">
    <property type="component" value="Unassembled WGS sequence"/>
</dbReference>
<dbReference type="PANTHER" id="PTHR23513:SF6">
    <property type="entry name" value="MAJOR FACILITATOR SUPERFAMILY ASSOCIATED DOMAIN-CONTAINING PROTEIN"/>
    <property type="match status" value="1"/>
</dbReference>
<feature type="transmembrane region" description="Helical" evidence="8">
    <location>
        <begin position="349"/>
        <end position="369"/>
    </location>
</feature>
<evidence type="ECO:0000256" key="8">
    <source>
        <dbReference type="SAM" id="Phobius"/>
    </source>
</evidence>
<protein>
    <submittedName>
        <fullName evidence="9">MFS transporter</fullName>
    </submittedName>
</protein>
<proteinExistence type="predicted"/>